<dbReference type="PANTHER" id="PTHR28626">
    <property type="entry name" value="SRR1-LIKE PROTEIN"/>
    <property type="match status" value="1"/>
</dbReference>
<reference evidence="4" key="1">
    <citation type="submission" date="2019-01" db="EMBL/GenBank/DDBJ databases">
        <title>Draft genome sequences of three monokaryotic isolates of the white-rot basidiomycete fungus Dichomitus squalens.</title>
        <authorList>
            <consortium name="DOE Joint Genome Institute"/>
            <person name="Lopez S.C."/>
            <person name="Andreopoulos B."/>
            <person name="Pangilinan J."/>
            <person name="Lipzen A."/>
            <person name="Riley R."/>
            <person name="Ahrendt S."/>
            <person name="Ng V."/>
            <person name="Barry K."/>
            <person name="Daum C."/>
            <person name="Grigoriev I.V."/>
            <person name="Hilden K.S."/>
            <person name="Makela M.R."/>
            <person name="de Vries R.P."/>
        </authorList>
    </citation>
    <scope>NUCLEOTIDE SEQUENCE [LARGE SCALE GENOMIC DNA]</scope>
    <source>
        <strain evidence="4">OM18370.1</strain>
    </source>
</reference>
<gene>
    <name evidence="4" type="ORF">BD311DRAFT_25812</name>
</gene>
<protein>
    <submittedName>
        <fullName evidence="4">SRR1-domain-containing protein</fullName>
    </submittedName>
</protein>
<dbReference type="InterPro" id="IPR040044">
    <property type="entry name" value="SRR1L"/>
</dbReference>
<name>A0A4Q9MW75_9APHY</name>
<accession>A0A4Q9MW75</accession>
<dbReference type="InterPro" id="IPR012942">
    <property type="entry name" value="SRR1-like"/>
</dbReference>
<dbReference type="PANTHER" id="PTHR28626:SF3">
    <property type="entry name" value="SRR1-LIKE PROTEIN"/>
    <property type="match status" value="1"/>
</dbReference>
<evidence type="ECO:0000256" key="2">
    <source>
        <dbReference type="SAM" id="MobiDB-lite"/>
    </source>
</evidence>
<evidence type="ECO:0000259" key="3">
    <source>
        <dbReference type="Pfam" id="PF07985"/>
    </source>
</evidence>
<dbReference type="GO" id="GO:0005737">
    <property type="term" value="C:cytoplasm"/>
    <property type="evidence" value="ECO:0007669"/>
    <property type="project" value="TreeGrafter"/>
</dbReference>
<dbReference type="Pfam" id="PF07985">
    <property type="entry name" value="SRR1"/>
    <property type="match status" value="1"/>
</dbReference>
<dbReference type="OrthoDB" id="551431at2759"/>
<dbReference type="Proteomes" id="UP000292957">
    <property type="component" value="Unassembled WGS sequence"/>
</dbReference>
<feature type="region of interest" description="Disordered" evidence="2">
    <location>
        <begin position="269"/>
        <end position="322"/>
    </location>
</feature>
<evidence type="ECO:0000256" key="1">
    <source>
        <dbReference type="ARBA" id="ARBA00009856"/>
    </source>
</evidence>
<feature type="region of interest" description="Disordered" evidence="2">
    <location>
        <begin position="1"/>
        <end position="38"/>
    </location>
</feature>
<proteinExistence type="inferred from homology"/>
<organism evidence="4">
    <name type="scientific">Dichomitus squalens</name>
    <dbReference type="NCBI Taxonomy" id="114155"/>
    <lineage>
        <taxon>Eukaryota</taxon>
        <taxon>Fungi</taxon>
        <taxon>Dikarya</taxon>
        <taxon>Basidiomycota</taxon>
        <taxon>Agaricomycotina</taxon>
        <taxon>Agaricomycetes</taxon>
        <taxon>Polyporales</taxon>
        <taxon>Polyporaceae</taxon>
        <taxon>Dichomitus</taxon>
    </lineage>
</organism>
<sequence length="322" mass="35349">MSRGGGEPQFSYEDHFTPARTRKKRKNRQPADRPNPTVLLEKTSEELARTNWLRDTQQALRESLEGAFALESDVVPDVLCLGLGSPASSRDARAQLAFLLAACDDLRIQRKNVYVFDPVFTDQDRELLAQLGLTSLPENRVARHRVQSPTIVFMPHCDLHLYDNLFRENWGKEKLPRILLIANRLSEYAANIPSRKLNAEYPCVARLAPYLTSRPLQPSVAFPTAFNNTAFQFVSAGSLAERSLGDGEDAPDWWTLPPMTTTATETVEASEAVHSVGPGDDIATPGAGSYSEPKQPRVGSADASPTSASRSAMPITEAPSAS</sequence>
<evidence type="ECO:0000313" key="4">
    <source>
        <dbReference type="EMBL" id="TBU32260.1"/>
    </source>
</evidence>
<dbReference type="GO" id="GO:0005634">
    <property type="term" value="C:nucleus"/>
    <property type="evidence" value="ECO:0007669"/>
    <property type="project" value="TreeGrafter"/>
</dbReference>
<comment type="similarity">
    <text evidence="1">Belongs to the SRR1 family.</text>
</comment>
<dbReference type="EMBL" id="ML143395">
    <property type="protein sequence ID" value="TBU32260.1"/>
    <property type="molecule type" value="Genomic_DNA"/>
</dbReference>
<dbReference type="AlphaFoldDB" id="A0A4Q9MW75"/>
<feature type="domain" description="SRR1-like" evidence="3">
    <location>
        <begin position="67"/>
        <end position="233"/>
    </location>
</feature>